<comment type="function">
    <text evidence="8">Involved in pre-mRNA splicing.</text>
</comment>
<dbReference type="Proteomes" id="UP000002036">
    <property type="component" value="Chromosome G"/>
</dbReference>
<evidence type="ECO:0000256" key="9">
    <source>
        <dbReference type="SAM" id="MobiDB-lite"/>
    </source>
</evidence>
<dbReference type="Gene3D" id="4.10.60.10">
    <property type="entry name" value="Zinc finger, CCHC-type"/>
    <property type="match status" value="1"/>
</dbReference>
<evidence type="ECO:0000259" key="10">
    <source>
        <dbReference type="PROSITE" id="PS50158"/>
    </source>
</evidence>
<feature type="region of interest" description="Disordered" evidence="9">
    <location>
        <begin position="30"/>
        <end position="62"/>
    </location>
</feature>
<dbReference type="GeneID" id="8293953"/>
<evidence type="ECO:0000256" key="7">
    <source>
        <dbReference type="PROSITE-ProRule" id="PRU00047"/>
    </source>
</evidence>
<dbReference type="PANTHER" id="PTHR12942:SF2">
    <property type="entry name" value="PRE-MRNA-SPLICING FACTOR SLU7"/>
    <property type="match status" value="1"/>
</dbReference>
<evidence type="ECO:0000256" key="1">
    <source>
        <dbReference type="ARBA" id="ARBA00004123"/>
    </source>
</evidence>
<dbReference type="GO" id="GO:0000398">
    <property type="term" value="P:mRNA splicing, via spliceosome"/>
    <property type="evidence" value="ECO:0007669"/>
    <property type="project" value="UniProtKB-UniRule"/>
</dbReference>
<dbReference type="RefSeq" id="XP_002555668.1">
    <property type="nucleotide sequence ID" value="XM_002555622.1"/>
</dbReference>
<keyword evidence="3 8" id="KW-0507">mRNA processing</keyword>
<gene>
    <name evidence="11" type="ordered locus">KLTH0G14630g</name>
</gene>
<dbReference type="PANTHER" id="PTHR12942">
    <property type="entry name" value="STEP II SPLICING FACTOR SLU7"/>
    <property type="match status" value="1"/>
</dbReference>
<dbReference type="Pfam" id="PF11708">
    <property type="entry name" value="Slu7"/>
    <property type="match status" value="1"/>
</dbReference>
<keyword evidence="12" id="KW-1185">Reference proteome</keyword>
<evidence type="ECO:0000256" key="8">
    <source>
        <dbReference type="RuleBase" id="RU367071"/>
    </source>
</evidence>
<proteinExistence type="inferred from homology"/>
<dbReference type="STRING" id="559295.C5DN70"/>
<dbReference type="InParanoid" id="C5DN70"/>
<dbReference type="FunCoup" id="C5DN70">
    <property type="interactions" value="559"/>
</dbReference>
<name>C5DN70_LACTC</name>
<evidence type="ECO:0000313" key="11">
    <source>
        <dbReference type="EMBL" id="CAR25231.1"/>
    </source>
</evidence>
<dbReference type="PROSITE" id="PS50158">
    <property type="entry name" value="ZF_CCHC"/>
    <property type="match status" value="1"/>
</dbReference>
<comment type="subunit">
    <text evidence="8">Associated with the spliceosome.</text>
</comment>
<keyword evidence="4 8" id="KW-0747">Spliceosome</keyword>
<organism evidence="11 12">
    <name type="scientific">Lachancea thermotolerans (strain ATCC 56472 / CBS 6340 / NRRL Y-8284)</name>
    <name type="common">Yeast</name>
    <name type="synonym">Kluyveromyces thermotolerans</name>
    <dbReference type="NCBI Taxonomy" id="559295"/>
    <lineage>
        <taxon>Eukaryota</taxon>
        <taxon>Fungi</taxon>
        <taxon>Dikarya</taxon>
        <taxon>Ascomycota</taxon>
        <taxon>Saccharomycotina</taxon>
        <taxon>Saccharomycetes</taxon>
        <taxon>Saccharomycetales</taxon>
        <taxon>Saccharomycetaceae</taxon>
        <taxon>Lachancea</taxon>
    </lineage>
</organism>
<evidence type="ECO:0000256" key="3">
    <source>
        <dbReference type="ARBA" id="ARBA00022664"/>
    </source>
</evidence>
<evidence type="ECO:0000256" key="5">
    <source>
        <dbReference type="ARBA" id="ARBA00023187"/>
    </source>
</evidence>
<dbReference type="OrthoDB" id="249612at2759"/>
<keyword evidence="7" id="KW-0862">Zinc</keyword>
<dbReference type="GO" id="GO:0005681">
    <property type="term" value="C:spliceosomal complex"/>
    <property type="evidence" value="ECO:0007669"/>
    <property type="project" value="UniProtKB-UniRule"/>
</dbReference>
<keyword evidence="7" id="KW-0863">Zinc-finger</keyword>
<dbReference type="InterPro" id="IPR001878">
    <property type="entry name" value="Znf_CCHC"/>
</dbReference>
<protein>
    <recommendedName>
        <fullName evidence="8">Pre-mRNA-splicing factor SLU7</fullName>
    </recommendedName>
</protein>
<evidence type="ECO:0000313" key="12">
    <source>
        <dbReference type="Proteomes" id="UP000002036"/>
    </source>
</evidence>
<dbReference type="GO" id="GO:0008270">
    <property type="term" value="F:zinc ion binding"/>
    <property type="evidence" value="ECO:0007669"/>
    <property type="project" value="UniProtKB-KW"/>
</dbReference>
<sequence length="338" mass="38671">MSKRQENVHIPKYIKDQPWFYKSSAEGSAENEDYLAHHRRHGRPDSDLDIDNNAEPKIGRGIRDEYEQYTGVSRPRFAKAKCLNCGAADHISRDCLEAPRKRKAYTEAQTRTAVVRRKEIDGNWDARRDRWFGYEGKEYENVLQKWENSAAKQRDQAAGDGDIADELDTDEEIELAALGLFKDEATGAVAADDEQGSKLRASVRLREDRAAYLNDINSETINYDPKSRLYKSDTLGEVDSESKMFHRHLTGESLELSKLSRFAREKTLESGVRDEMEDEAKTRHVLVANPTKYELMMKKEESSVPVKPEDLYRGQSAKKLTGTKQSEDQKAQLLKKYG</sequence>
<feature type="region of interest" description="Disordered" evidence="9">
    <location>
        <begin position="298"/>
        <end position="338"/>
    </location>
</feature>
<comment type="subcellular location">
    <subcellularLocation>
        <location evidence="1 8">Nucleus</location>
    </subcellularLocation>
</comment>
<evidence type="ECO:0000256" key="2">
    <source>
        <dbReference type="ARBA" id="ARBA00007203"/>
    </source>
</evidence>
<feature type="domain" description="CCHC-type" evidence="10">
    <location>
        <begin position="81"/>
        <end position="95"/>
    </location>
</feature>
<evidence type="ECO:0000256" key="6">
    <source>
        <dbReference type="ARBA" id="ARBA00023242"/>
    </source>
</evidence>
<dbReference type="KEGG" id="lth:KLTH0G14630g"/>
<keyword evidence="7" id="KW-0479">Metal-binding</keyword>
<dbReference type="SMART" id="SM00343">
    <property type="entry name" value="ZnF_C2HC"/>
    <property type="match status" value="1"/>
</dbReference>
<dbReference type="GO" id="GO:0030628">
    <property type="term" value="F:pre-mRNA 3'-splice site binding"/>
    <property type="evidence" value="ECO:0007669"/>
    <property type="project" value="UniProtKB-UniRule"/>
</dbReference>
<comment type="similarity">
    <text evidence="2 8">Belongs to the SLU7 family.</text>
</comment>
<dbReference type="eggNOG" id="KOG2560">
    <property type="taxonomic scope" value="Eukaryota"/>
</dbReference>
<dbReference type="HOGENOM" id="CLU_072877_0_0_1"/>
<feature type="compositionally biased region" description="Basic and acidic residues" evidence="9">
    <location>
        <begin position="298"/>
        <end position="312"/>
    </location>
</feature>
<dbReference type="EMBL" id="CU928171">
    <property type="protein sequence ID" value="CAR25231.1"/>
    <property type="molecule type" value="Genomic_DNA"/>
</dbReference>
<dbReference type="OMA" id="KSKMFRR"/>
<keyword evidence="5 8" id="KW-0508">mRNA splicing</keyword>
<dbReference type="InterPro" id="IPR021715">
    <property type="entry name" value="Slu7_dom"/>
</dbReference>
<dbReference type="AlphaFoldDB" id="C5DN70"/>
<evidence type="ECO:0000256" key="4">
    <source>
        <dbReference type="ARBA" id="ARBA00022728"/>
    </source>
</evidence>
<accession>C5DN70</accession>
<dbReference type="InterPro" id="IPR039974">
    <property type="entry name" value="Splicing_factor_SLU7"/>
</dbReference>
<reference evidence="11 12" key="1">
    <citation type="journal article" date="2009" name="Genome Res.">
        <title>Comparative genomics of protoploid Saccharomycetaceae.</title>
        <authorList>
            <consortium name="The Genolevures Consortium"/>
            <person name="Souciet J.-L."/>
            <person name="Dujon B."/>
            <person name="Gaillardin C."/>
            <person name="Johnston M."/>
            <person name="Baret P.V."/>
            <person name="Cliften P."/>
            <person name="Sherman D.J."/>
            <person name="Weissenbach J."/>
            <person name="Westhof E."/>
            <person name="Wincker P."/>
            <person name="Jubin C."/>
            <person name="Poulain J."/>
            <person name="Barbe V."/>
            <person name="Segurens B."/>
            <person name="Artiguenave F."/>
            <person name="Anthouard V."/>
            <person name="Vacherie B."/>
            <person name="Val M.-E."/>
            <person name="Fulton R.S."/>
            <person name="Minx P."/>
            <person name="Wilson R."/>
            <person name="Durrens P."/>
            <person name="Jean G."/>
            <person name="Marck C."/>
            <person name="Martin T."/>
            <person name="Nikolski M."/>
            <person name="Rolland T."/>
            <person name="Seret M.-L."/>
            <person name="Casaregola S."/>
            <person name="Despons L."/>
            <person name="Fairhead C."/>
            <person name="Fischer G."/>
            <person name="Lafontaine I."/>
            <person name="Leh V."/>
            <person name="Lemaire M."/>
            <person name="de Montigny J."/>
            <person name="Neuveglise C."/>
            <person name="Thierry A."/>
            <person name="Blanc-Lenfle I."/>
            <person name="Bleykasten C."/>
            <person name="Diffels J."/>
            <person name="Fritsch E."/>
            <person name="Frangeul L."/>
            <person name="Goeffon A."/>
            <person name="Jauniaux N."/>
            <person name="Kachouri-Lafond R."/>
            <person name="Payen C."/>
            <person name="Potier S."/>
            <person name="Pribylova L."/>
            <person name="Ozanne C."/>
            <person name="Richard G.-F."/>
            <person name="Sacerdot C."/>
            <person name="Straub M.-L."/>
            <person name="Talla E."/>
        </authorList>
    </citation>
    <scope>NUCLEOTIDE SEQUENCE [LARGE SCALE GENOMIC DNA]</scope>
    <source>
        <strain evidence="12">ATCC 56472 / CBS 6340 / NRRL Y-8284</strain>
    </source>
</reference>
<keyword evidence="6 8" id="KW-0539">Nucleus</keyword>